<feature type="binding site" evidence="10">
    <location>
        <position position="51"/>
    </location>
    <ligand>
        <name>Mg(2+)</name>
        <dbReference type="ChEBI" id="CHEBI:18420"/>
    </ligand>
</feature>
<comment type="catalytic activity">
    <reaction evidence="10">
        <text>ITP + H2O = IMP + diphosphate + H(+)</text>
        <dbReference type="Rhea" id="RHEA:29399"/>
        <dbReference type="ChEBI" id="CHEBI:15377"/>
        <dbReference type="ChEBI" id="CHEBI:15378"/>
        <dbReference type="ChEBI" id="CHEBI:33019"/>
        <dbReference type="ChEBI" id="CHEBI:58053"/>
        <dbReference type="ChEBI" id="CHEBI:61402"/>
        <dbReference type="EC" id="3.6.1.66"/>
    </reaction>
</comment>
<dbReference type="PANTHER" id="PTHR11067">
    <property type="entry name" value="INOSINE TRIPHOSPHATE PYROPHOSPHATASE/HAM1 PROTEIN"/>
    <property type="match status" value="1"/>
</dbReference>
<dbReference type="InterPro" id="IPR029001">
    <property type="entry name" value="ITPase-like_fam"/>
</dbReference>
<reference evidence="12 13" key="1">
    <citation type="journal article" date="2023" name="Elife">
        <title>Identification of key yeast species and microbe-microbe interactions impacting larval growth of Drosophila in the wild.</title>
        <authorList>
            <person name="Mure A."/>
            <person name="Sugiura Y."/>
            <person name="Maeda R."/>
            <person name="Honda K."/>
            <person name="Sakurai N."/>
            <person name="Takahashi Y."/>
            <person name="Watada M."/>
            <person name="Katoh T."/>
            <person name="Gotoh A."/>
            <person name="Gotoh Y."/>
            <person name="Taniguchi I."/>
            <person name="Nakamura K."/>
            <person name="Hayashi T."/>
            <person name="Katayama T."/>
            <person name="Uemura T."/>
            <person name="Hattori Y."/>
        </authorList>
    </citation>
    <scope>NUCLEOTIDE SEQUENCE [LARGE SCALE GENOMIC DNA]</scope>
    <source>
        <strain evidence="12 13">SC-9</strain>
    </source>
</reference>
<comment type="catalytic activity">
    <reaction evidence="10">
        <text>dITP + H2O = dIMP + diphosphate + H(+)</text>
        <dbReference type="Rhea" id="RHEA:28342"/>
        <dbReference type="ChEBI" id="CHEBI:15377"/>
        <dbReference type="ChEBI" id="CHEBI:15378"/>
        <dbReference type="ChEBI" id="CHEBI:33019"/>
        <dbReference type="ChEBI" id="CHEBI:61194"/>
        <dbReference type="ChEBI" id="CHEBI:61382"/>
        <dbReference type="EC" id="3.6.1.66"/>
    </reaction>
</comment>
<keyword evidence="9 10" id="KW-0539">Nucleus</keyword>
<feature type="binding site" evidence="10">
    <location>
        <begin position="156"/>
        <end position="159"/>
    </location>
    <ligand>
        <name>ITP</name>
        <dbReference type="ChEBI" id="CHEBI:61402"/>
    </ligand>
</feature>
<proteinExistence type="inferred from homology"/>
<dbReference type="Gene3D" id="3.90.950.10">
    <property type="match status" value="1"/>
</dbReference>
<keyword evidence="2 10" id="KW-0963">Cytoplasm</keyword>
<comment type="subunit">
    <text evidence="10">Homodimer.</text>
</comment>
<keyword evidence="6 10" id="KW-0460">Magnesium</keyword>
<evidence type="ECO:0000256" key="5">
    <source>
        <dbReference type="ARBA" id="ARBA00022801"/>
    </source>
</evidence>
<dbReference type="InterPro" id="IPR002637">
    <property type="entry name" value="RdgB/HAM1"/>
</dbReference>
<dbReference type="GO" id="GO:0009117">
    <property type="term" value="P:nucleotide metabolic process"/>
    <property type="evidence" value="ECO:0007669"/>
    <property type="project" value="UniProtKB-KW"/>
</dbReference>
<keyword evidence="3 10" id="KW-0479">Metal-binding</keyword>
<evidence type="ECO:0000313" key="13">
    <source>
        <dbReference type="Proteomes" id="UP001360560"/>
    </source>
</evidence>
<keyword evidence="8 10" id="KW-0464">Manganese</keyword>
<evidence type="ECO:0000256" key="2">
    <source>
        <dbReference type="ARBA" id="ARBA00022490"/>
    </source>
</evidence>
<dbReference type="FunFam" id="3.90.950.10:FF:000009">
    <property type="entry name" value="Inosine triphosphate pyrophosphatase"/>
    <property type="match status" value="1"/>
</dbReference>
<protein>
    <recommendedName>
        <fullName evidence="10">Inosine triphosphate pyrophosphatase</fullName>
        <shortName evidence="10">ITPase</shortName>
        <shortName evidence="10">Inosine triphosphatase</shortName>
        <ecNumber evidence="10">3.6.1.66</ecNumber>
    </recommendedName>
    <alternativeName>
        <fullName evidence="10">Non-canonical purine NTP pyrophosphatase</fullName>
    </alternativeName>
    <alternativeName>
        <fullName evidence="10">Non-standard purine NTP pyrophosphatase</fullName>
    </alternativeName>
    <alternativeName>
        <fullName evidence="10">Nucleoside-triphosphate diphosphatase</fullName>
    </alternativeName>
    <alternativeName>
        <fullName evidence="10">Nucleoside-triphosphate pyrophosphatase</fullName>
        <shortName evidence="10">NTPase</shortName>
    </alternativeName>
    <alternativeName>
        <fullName evidence="10">XTP/dITP diphosphatase</fullName>
    </alternativeName>
</protein>
<dbReference type="SUPFAM" id="SSF52972">
    <property type="entry name" value="ITPase-like"/>
    <property type="match status" value="1"/>
</dbReference>
<feature type="binding site" evidence="10">
    <location>
        <begin position="79"/>
        <end position="80"/>
    </location>
    <ligand>
        <name>ITP</name>
        <dbReference type="ChEBI" id="CHEBI:61402"/>
    </ligand>
</feature>
<comment type="catalytic activity">
    <reaction evidence="10">
        <text>XTP + H2O = XMP + diphosphate + H(+)</text>
        <dbReference type="Rhea" id="RHEA:28610"/>
        <dbReference type="ChEBI" id="CHEBI:15377"/>
        <dbReference type="ChEBI" id="CHEBI:15378"/>
        <dbReference type="ChEBI" id="CHEBI:33019"/>
        <dbReference type="ChEBI" id="CHEBI:57464"/>
        <dbReference type="ChEBI" id="CHEBI:61314"/>
        <dbReference type="EC" id="3.6.1.66"/>
    </reaction>
</comment>
<dbReference type="EC" id="3.6.1.66" evidence="10"/>
<keyword evidence="4 10" id="KW-0547">Nucleotide-binding</keyword>
<feature type="binding site" evidence="10">
    <location>
        <begin position="184"/>
        <end position="185"/>
    </location>
    <ligand>
        <name>ITP</name>
        <dbReference type="ChEBI" id="CHEBI:61402"/>
    </ligand>
</feature>
<dbReference type="GO" id="GO:0036222">
    <property type="term" value="F:XTP diphosphatase activity"/>
    <property type="evidence" value="ECO:0007669"/>
    <property type="project" value="UniProtKB-UniRule"/>
</dbReference>
<dbReference type="GO" id="GO:0009204">
    <property type="term" value="P:deoxyribonucleoside triphosphate catabolic process"/>
    <property type="evidence" value="ECO:0007669"/>
    <property type="project" value="UniProtKB-UniRule"/>
</dbReference>
<feature type="binding site" evidence="10">
    <location>
        <position position="179"/>
    </location>
    <ligand>
        <name>ITP</name>
        <dbReference type="ChEBI" id="CHEBI:61402"/>
    </ligand>
</feature>
<keyword evidence="13" id="KW-1185">Reference proteome</keyword>
<keyword evidence="7 10" id="KW-0546">Nucleotide metabolism</keyword>
<dbReference type="Pfam" id="PF01725">
    <property type="entry name" value="Ham1p_like"/>
    <property type="match status" value="1"/>
</dbReference>
<comment type="function">
    <text evidence="10">Pyrophosphatase that hydrolyzes non-canonical purine nucleotides such as inosine triphosphate (ITP), deoxyinosine triphosphate (dITP) or xanthosine 5'-triphosphate (XTP) to their respective monophosphate derivatives. The enzyme does not distinguish between the deoxy- and ribose forms. Probably excludes non-canonical purines from RNA and DNA precursor pools, thus preventing their incorporation into RNA and DNA and avoiding chromosomal lesions.</text>
</comment>
<comment type="similarity">
    <text evidence="1 10 11">Belongs to the HAM1 NTPase family.</text>
</comment>
<dbReference type="NCBIfam" id="TIGR00042">
    <property type="entry name" value="RdgB/HAM1 family non-canonical purine NTP pyrophosphatase"/>
    <property type="match status" value="1"/>
</dbReference>
<organism evidence="12 13">
    <name type="scientific">Saccharomycopsis crataegensis</name>
    <dbReference type="NCBI Taxonomy" id="43959"/>
    <lineage>
        <taxon>Eukaryota</taxon>
        <taxon>Fungi</taxon>
        <taxon>Dikarya</taxon>
        <taxon>Ascomycota</taxon>
        <taxon>Saccharomycotina</taxon>
        <taxon>Saccharomycetes</taxon>
        <taxon>Saccharomycopsidaceae</taxon>
        <taxon>Saccharomycopsis</taxon>
    </lineage>
</organism>
<gene>
    <name evidence="10" type="primary">HAM1</name>
    <name evidence="12" type="ORF">DASC09_036500</name>
</gene>
<comment type="subcellular location">
    <subcellularLocation>
        <location evidence="10">Cytoplasm</location>
    </subcellularLocation>
    <subcellularLocation>
        <location evidence="10">Nucleus</location>
    </subcellularLocation>
</comment>
<dbReference type="GO" id="GO:0000166">
    <property type="term" value="F:nucleotide binding"/>
    <property type="evidence" value="ECO:0007669"/>
    <property type="project" value="UniProtKB-KW"/>
</dbReference>
<dbReference type="InterPro" id="IPR027502">
    <property type="entry name" value="ITPase"/>
</dbReference>
<evidence type="ECO:0000256" key="7">
    <source>
        <dbReference type="ARBA" id="ARBA00023080"/>
    </source>
</evidence>
<comment type="cofactor">
    <cofactor evidence="10">
        <name>Mg(2+)</name>
        <dbReference type="ChEBI" id="CHEBI:18420"/>
    </cofactor>
    <cofactor evidence="10">
        <name>Mn(2+)</name>
        <dbReference type="ChEBI" id="CHEBI:29035"/>
    </cofactor>
    <text evidence="10">Binds 1 divalent metal cation per subunit; can use either Mg(2+) or Mn(2+).</text>
</comment>
<feature type="binding site" evidence="10">
    <location>
        <position position="79"/>
    </location>
    <ligand>
        <name>Mg(2+)</name>
        <dbReference type="ChEBI" id="CHEBI:18420"/>
    </ligand>
</feature>
<evidence type="ECO:0000256" key="4">
    <source>
        <dbReference type="ARBA" id="ARBA00022741"/>
    </source>
</evidence>
<dbReference type="GO" id="GO:0036220">
    <property type="term" value="F:ITP diphosphatase activity"/>
    <property type="evidence" value="ECO:0007669"/>
    <property type="project" value="UniProtKB-UniRule"/>
</dbReference>
<dbReference type="EMBL" id="BTFZ01000011">
    <property type="protein sequence ID" value="GMM36325.1"/>
    <property type="molecule type" value="Genomic_DNA"/>
</dbReference>
<evidence type="ECO:0000256" key="1">
    <source>
        <dbReference type="ARBA" id="ARBA00008023"/>
    </source>
</evidence>
<accession>A0AAV5QN28</accession>
<keyword evidence="5 10" id="KW-0378">Hydrolase</keyword>
<comment type="caution">
    <text evidence="12">The sequence shown here is derived from an EMBL/GenBank/DDBJ whole genome shotgun (WGS) entry which is preliminary data.</text>
</comment>
<feature type="binding site" evidence="10">
    <location>
        <position position="63"/>
    </location>
    <ligand>
        <name>ITP</name>
        <dbReference type="ChEBI" id="CHEBI:61402"/>
    </ligand>
</feature>
<evidence type="ECO:0000256" key="8">
    <source>
        <dbReference type="ARBA" id="ARBA00023211"/>
    </source>
</evidence>
<evidence type="ECO:0000256" key="11">
    <source>
        <dbReference type="RuleBase" id="RU003781"/>
    </source>
</evidence>
<evidence type="ECO:0000256" key="6">
    <source>
        <dbReference type="ARBA" id="ARBA00022842"/>
    </source>
</evidence>
<dbReference type="GO" id="GO:0046872">
    <property type="term" value="F:metal ion binding"/>
    <property type="evidence" value="ECO:0007669"/>
    <property type="project" value="UniProtKB-KW"/>
</dbReference>
<dbReference type="PANTHER" id="PTHR11067:SF9">
    <property type="entry name" value="INOSINE TRIPHOSPHATE PYROPHOSPHATASE"/>
    <property type="match status" value="1"/>
</dbReference>
<dbReference type="GO" id="GO:0035870">
    <property type="term" value="F:dITP diphosphatase activity"/>
    <property type="evidence" value="ECO:0007669"/>
    <property type="project" value="UniProtKB-UniRule"/>
</dbReference>
<dbReference type="CDD" id="cd00515">
    <property type="entry name" value="HAM1"/>
    <property type="match status" value="1"/>
</dbReference>
<name>A0AAV5QN28_9ASCO</name>
<dbReference type="Proteomes" id="UP001360560">
    <property type="component" value="Unassembled WGS sequence"/>
</dbReference>
<evidence type="ECO:0000256" key="3">
    <source>
        <dbReference type="ARBA" id="ARBA00022723"/>
    </source>
</evidence>
<evidence type="ECO:0000256" key="10">
    <source>
        <dbReference type="HAMAP-Rule" id="MF_03148"/>
    </source>
</evidence>
<dbReference type="AlphaFoldDB" id="A0AAV5QN28"/>
<dbReference type="GO" id="GO:0005737">
    <property type="term" value="C:cytoplasm"/>
    <property type="evidence" value="ECO:0007669"/>
    <property type="project" value="UniProtKB-SubCell"/>
</dbReference>
<dbReference type="HAMAP" id="MF_03148">
    <property type="entry name" value="HAM1_NTPase"/>
    <property type="match status" value="1"/>
</dbReference>
<feature type="binding site" evidence="10">
    <location>
        <begin position="10"/>
        <end position="15"/>
    </location>
    <ligand>
        <name>ITP</name>
        <dbReference type="ChEBI" id="CHEBI:61402"/>
    </ligand>
</feature>
<sequence length="198" mass="21874">MDKQTITFVTGNSNKLKEVVAILQKGESIPSESGSVVGDYKIVNKSLDLQEVQGSVDEVTISKARAAADIIKGPVLVEDTCLVFKSFNGLPGPYIKWFEKKLGLQGVIDMLFKFEDKSAQAISTFGYCEGPGKEVKLFQGVTEGTIVDKPRGPTDFGWDSIFQPVGFTETYAQMDKKIKNSISHRYRALDKFSNFLTN</sequence>
<dbReference type="GO" id="GO:0005634">
    <property type="term" value="C:nucleus"/>
    <property type="evidence" value="ECO:0007669"/>
    <property type="project" value="UniProtKB-SubCell"/>
</dbReference>
<evidence type="ECO:0000313" key="12">
    <source>
        <dbReference type="EMBL" id="GMM36325.1"/>
    </source>
</evidence>
<evidence type="ECO:0000256" key="9">
    <source>
        <dbReference type="ARBA" id="ARBA00023242"/>
    </source>
</evidence>